<proteinExistence type="predicted"/>
<reference evidence="2" key="1">
    <citation type="submission" date="2022-11" db="EMBL/GenBank/DDBJ databases">
        <title>Centuries of genome instability and evolution in soft-shell clam transmissible cancer (bioRxiv).</title>
        <authorList>
            <person name="Hart S.F.M."/>
            <person name="Yonemitsu M.A."/>
            <person name="Giersch R.M."/>
            <person name="Beal B.F."/>
            <person name="Arriagada G."/>
            <person name="Davis B.W."/>
            <person name="Ostrander E.A."/>
            <person name="Goff S.P."/>
            <person name="Metzger M.J."/>
        </authorList>
    </citation>
    <scope>NUCLEOTIDE SEQUENCE</scope>
    <source>
        <strain evidence="2">MELC-2E11</strain>
        <tissue evidence="2">Siphon/mantle</tissue>
    </source>
</reference>
<evidence type="ECO:0000313" key="2">
    <source>
        <dbReference type="EMBL" id="WAR11015.1"/>
    </source>
</evidence>
<evidence type="ECO:0000259" key="1">
    <source>
        <dbReference type="PROSITE" id="PS50081"/>
    </source>
</evidence>
<protein>
    <recommendedName>
        <fullName evidence="1">Phorbol-ester/DAG-type domain-containing protein</fullName>
    </recommendedName>
</protein>
<organism evidence="2 3">
    <name type="scientific">Mya arenaria</name>
    <name type="common">Soft-shell clam</name>
    <dbReference type="NCBI Taxonomy" id="6604"/>
    <lineage>
        <taxon>Eukaryota</taxon>
        <taxon>Metazoa</taxon>
        <taxon>Spiralia</taxon>
        <taxon>Lophotrochozoa</taxon>
        <taxon>Mollusca</taxon>
        <taxon>Bivalvia</taxon>
        <taxon>Autobranchia</taxon>
        <taxon>Heteroconchia</taxon>
        <taxon>Euheterodonta</taxon>
        <taxon>Imparidentia</taxon>
        <taxon>Neoheterodontei</taxon>
        <taxon>Myida</taxon>
        <taxon>Myoidea</taxon>
        <taxon>Myidae</taxon>
        <taxon>Mya</taxon>
    </lineage>
</organism>
<accession>A0ABY7ELZ1</accession>
<sequence>MIDDLCIKCRRLVRPRQKGRTCISCGKKQHEQCLEDGAETCSFVCGPCEENIPERESCINADDIIDEPPLLEISISIWSRDYGRLFD</sequence>
<evidence type="ECO:0000313" key="3">
    <source>
        <dbReference type="Proteomes" id="UP001164746"/>
    </source>
</evidence>
<gene>
    <name evidence="2" type="ORF">MAR_036091</name>
</gene>
<dbReference type="PROSITE" id="PS50081">
    <property type="entry name" value="ZF_DAG_PE_2"/>
    <property type="match status" value="1"/>
</dbReference>
<name>A0ABY7ELZ1_MYAAR</name>
<dbReference type="EMBL" id="CP111018">
    <property type="protein sequence ID" value="WAR11015.1"/>
    <property type="molecule type" value="Genomic_DNA"/>
</dbReference>
<keyword evidence="3" id="KW-1185">Reference proteome</keyword>
<dbReference type="InterPro" id="IPR002219">
    <property type="entry name" value="PKC_DAG/PE"/>
</dbReference>
<feature type="domain" description="Phorbol-ester/DAG-type" evidence="1">
    <location>
        <begin position="1"/>
        <end position="41"/>
    </location>
</feature>
<dbReference type="Proteomes" id="UP001164746">
    <property type="component" value="Chromosome 7"/>
</dbReference>